<organism evidence="2 3">
    <name type="scientific">Flavivirga algicola</name>
    <dbReference type="NCBI Taxonomy" id="2729136"/>
    <lineage>
        <taxon>Bacteria</taxon>
        <taxon>Pseudomonadati</taxon>
        <taxon>Bacteroidota</taxon>
        <taxon>Flavobacteriia</taxon>
        <taxon>Flavobacteriales</taxon>
        <taxon>Flavobacteriaceae</taxon>
        <taxon>Flavivirga</taxon>
    </lineage>
</organism>
<keyword evidence="1" id="KW-0472">Membrane</keyword>
<feature type="transmembrane region" description="Helical" evidence="1">
    <location>
        <begin position="12"/>
        <end position="29"/>
    </location>
</feature>
<evidence type="ECO:0000313" key="2">
    <source>
        <dbReference type="EMBL" id="NMH86080.1"/>
    </source>
</evidence>
<evidence type="ECO:0000313" key="3">
    <source>
        <dbReference type="Proteomes" id="UP000746690"/>
    </source>
</evidence>
<dbReference type="EMBL" id="JABBHF010000001">
    <property type="protein sequence ID" value="NMH86080.1"/>
    <property type="molecule type" value="Genomic_DNA"/>
</dbReference>
<comment type="caution">
    <text evidence="2">The sequence shown here is derived from an EMBL/GenBank/DDBJ whole genome shotgun (WGS) entry which is preliminary data.</text>
</comment>
<sequence>MPLEVLNKIKPFIVTVIVITLIFISYLYYNYNPSEYKIFPKCPLYSFTGIYCPGCGSQRAVHQLLQGHIIDGIKHNFLIILLIVILLYDTSIKLGKIIFNKTFKNLLHNSKTSFTVLIMVLLFWLLRNINSYPFTILAP</sequence>
<keyword evidence="3" id="KW-1185">Reference proteome</keyword>
<keyword evidence="1" id="KW-1133">Transmembrane helix</keyword>
<accession>A0ABX1RUP4</accession>
<feature type="transmembrane region" description="Helical" evidence="1">
    <location>
        <begin position="73"/>
        <end position="91"/>
    </location>
</feature>
<keyword evidence="1" id="KW-0812">Transmembrane</keyword>
<evidence type="ECO:0000256" key="1">
    <source>
        <dbReference type="SAM" id="Phobius"/>
    </source>
</evidence>
<protein>
    <submittedName>
        <fullName evidence="2">DUF2752 domain-containing protein</fullName>
    </submittedName>
</protein>
<dbReference type="Pfam" id="PF10825">
    <property type="entry name" value="DUF2752"/>
    <property type="match status" value="1"/>
</dbReference>
<dbReference type="Proteomes" id="UP000746690">
    <property type="component" value="Unassembled WGS sequence"/>
</dbReference>
<gene>
    <name evidence="2" type="ORF">HHX25_01060</name>
</gene>
<reference evidence="2 3" key="1">
    <citation type="submission" date="2020-04" db="EMBL/GenBank/DDBJ databases">
        <title>A Flavivirga sp. nov.</title>
        <authorList>
            <person name="Sun X."/>
        </authorList>
    </citation>
    <scope>NUCLEOTIDE SEQUENCE [LARGE SCALE GENOMIC DNA]</scope>
    <source>
        <strain evidence="2 3">Y03</strain>
    </source>
</reference>
<feature type="transmembrane region" description="Helical" evidence="1">
    <location>
        <begin position="112"/>
        <end position="129"/>
    </location>
</feature>
<name>A0ABX1RUP4_9FLAO</name>
<dbReference type="InterPro" id="IPR021215">
    <property type="entry name" value="DUF2752"/>
</dbReference>
<proteinExistence type="predicted"/>